<dbReference type="SUPFAM" id="SSF46689">
    <property type="entry name" value="Homeodomain-like"/>
    <property type="match status" value="2"/>
</dbReference>
<evidence type="ECO:0000256" key="3">
    <source>
        <dbReference type="ARBA" id="ARBA00023163"/>
    </source>
</evidence>
<dbReference type="Gene3D" id="1.10.10.60">
    <property type="entry name" value="Homeodomain-like"/>
    <property type="match status" value="2"/>
</dbReference>
<keyword evidence="6" id="KW-1185">Reference proteome</keyword>
<dbReference type="InterPro" id="IPR053142">
    <property type="entry name" value="PchR_regulatory_protein"/>
</dbReference>
<gene>
    <name evidence="5" type="ORF">AABB81_09335</name>
</gene>
<dbReference type="PANTHER" id="PTHR47893">
    <property type="entry name" value="REGULATORY PROTEIN PCHR"/>
    <property type="match status" value="1"/>
</dbReference>
<dbReference type="Proteomes" id="UP001474120">
    <property type="component" value="Unassembled WGS sequence"/>
</dbReference>
<accession>A0ABU9L0Y3</accession>
<protein>
    <submittedName>
        <fullName evidence="5">AraC family transcriptional regulator</fullName>
    </submittedName>
</protein>
<proteinExistence type="predicted"/>
<keyword evidence="3" id="KW-0804">Transcription</keyword>
<dbReference type="PRINTS" id="PR00032">
    <property type="entry name" value="HTHARAC"/>
</dbReference>
<comment type="caution">
    <text evidence="5">The sequence shown here is derived from an EMBL/GenBank/DDBJ whole genome shotgun (WGS) entry which is preliminary data.</text>
</comment>
<dbReference type="InterPro" id="IPR018060">
    <property type="entry name" value="HTH_AraC"/>
</dbReference>
<evidence type="ECO:0000256" key="1">
    <source>
        <dbReference type="ARBA" id="ARBA00023015"/>
    </source>
</evidence>
<dbReference type="PROSITE" id="PS01124">
    <property type="entry name" value="HTH_ARAC_FAMILY_2"/>
    <property type="match status" value="1"/>
</dbReference>
<name>A0ABU9L0Y3_9FLAO</name>
<keyword evidence="1" id="KW-0805">Transcription regulation</keyword>
<evidence type="ECO:0000256" key="2">
    <source>
        <dbReference type="ARBA" id="ARBA00023125"/>
    </source>
</evidence>
<dbReference type="PANTHER" id="PTHR47893:SF1">
    <property type="entry name" value="REGULATORY PROTEIN PCHR"/>
    <property type="match status" value="1"/>
</dbReference>
<organism evidence="5 6">
    <name type="scientific">Lutimonas vermicola</name>
    <dbReference type="NCBI Taxonomy" id="414288"/>
    <lineage>
        <taxon>Bacteria</taxon>
        <taxon>Pseudomonadati</taxon>
        <taxon>Bacteroidota</taxon>
        <taxon>Flavobacteriia</taxon>
        <taxon>Flavobacteriales</taxon>
        <taxon>Flavobacteriaceae</taxon>
        <taxon>Lutimonas</taxon>
    </lineage>
</organism>
<dbReference type="RefSeq" id="WP_342160129.1">
    <property type="nucleotide sequence ID" value="NZ_JBCDNA010000002.1"/>
</dbReference>
<dbReference type="EMBL" id="JBCDNA010000002">
    <property type="protein sequence ID" value="MEL4456095.1"/>
    <property type="molecule type" value="Genomic_DNA"/>
</dbReference>
<evidence type="ECO:0000259" key="4">
    <source>
        <dbReference type="PROSITE" id="PS01124"/>
    </source>
</evidence>
<dbReference type="SMART" id="SM00342">
    <property type="entry name" value="HTH_ARAC"/>
    <property type="match status" value="1"/>
</dbReference>
<dbReference type="InterPro" id="IPR020449">
    <property type="entry name" value="Tscrpt_reg_AraC-type_HTH"/>
</dbReference>
<reference evidence="5 6" key="1">
    <citation type="submission" date="2024-04" db="EMBL/GenBank/DDBJ databases">
        <title>whole genome sequencing of Lutimonas vermicola strain IMCC1616.</title>
        <authorList>
            <person name="Bae S.S."/>
        </authorList>
    </citation>
    <scope>NUCLEOTIDE SEQUENCE [LARGE SCALE GENOMIC DNA]</scope>
    <source>
        <strain evidence="5 6">IMCC1616</strain>
    </source>
</reference>
<dbReference type="PROSITE" id="PS00041">
    <property type="entry name" value="HTH_ARAC_FAMILY_1"/>
    <property type="match status" value="1"/>
</dbReference>
<dbReference type="Pfam" id="PF12833">
    <property type="entry name" value="HTH_18"/>
    <property type="match status" value="1"/>
</dbReference>
<evidence type="ECO:0000313" key="6">
    <source>
        <dbReference type="Proteomes" id="UP001474120"/>
    </source>
</evidence>
<evidence type="ECO:0000313" key="5">
    <source>
        <dbReference type="EMBL" id="MEL4456095.1"/>
    </source>
</evidence>
<keyword evidence="2" id="KW-0238">DNA-binding</keyword>
<feature type="domain" description="HTH araC/xylS-type" evidence="4">
    <location>
        <begin position="194"/>
        <end position="292"/>
    </location>
</feature>
<dbReference type="InterPro" id="IPR009057">
    <property type="entry name" value="Homeodomain-like_sf"/>
</dbReference>
<sequence length="294" mass="34311">MMDQSIDKSMLLDNKIEDGFYLLKFHNEEKHSVEVSRKVDKSFLQLHFCIKNVAGLKFNGGNYVLDLLENKSFLLYNPQEDLPIQLEMQPGSKVISLLIRIEKFHTFFTEEAELIHFLSGENKSKKCYRDKELNPNEMMVLNQIFHYGLHSSLEKLYSRGKVYELISLYFHKSDKDGIQNCPFLEDEANVEKIQKAKQILIESMTEPPTLTQLAHRINLPLQHLKDGFKHIYGETVFAYLLNYKMEFARKLLATRKYNISEVSFEVGYSTPSHFIAAFKKKFGATPKRYMSSLQ</sequence>
<dbReference type="InterPro" id="IPR018062">
    <property type="entry name" value="HTH_AraC-typ_CS"/>
</dbReference>